<dbReference type="Proteomes" id="UP000583944">
    <property type="component" value="Unassembled WGS sequence"/>
</dbReference>
<dbReference type="Gene3D" id="1.25.40.270">
    <property type="entry name" value="Vacuolar protein sorting-associated protein vta1"/>
    <property type="match status" value="1"/>
</dbReference>
<evidence type="ECO:0000256" key="2">
    <source>
        <dbReference type="ARBA" id="ARBA00004496"/>
    </source>
</evidence>
<reference evidence="13 14" key="1">
    <citation type="journal article" date="2019" name="Genome Biol. Evol.">
        <title>Nanopore Sequencing Significantly Improves Genome Assembly of the Protozoan Parasite Trypanosoma cruzi.</title>
        <authorList>
            <person name="Diaz-Viraque F."/>
            <person name="Pita S."/>
            <person name="Greif G."/>
            <person name="de Souza R.C.M."/>
            <person name="Iraola G."/>
            <person name="Robello C."/>
        </authorList>
    </citation>
    <scope>NUCLEOTIDE SEQUENCE [LARGE SCALE GENOMIC DNA]</scope>
    <source>
        <strain evidence="13 14">Berenice</strain>
    </source>
</reference>
<evidence type="ECO:0008006" key="15">
    <source>
        <dbReference type="Google" id="ProtNLM"/>
    </source>
</evidence>
<evidence type="ECO:0000256" key="1">
    <source>
        <dbReference type="ARBA" id="ARBA00004481"/>
    </source>
</evidence>
<organism evidence="13 14">
    <name type="scientific">Trypanosoma cruzi</name>
    <dbReference type="NCBI Taxonomy" id="5693"/>
    <lineage>
        <taxon>Eukaryota</taxon>
        <taxon>Discoba</taxon>
        <taxon>Euglenozoa</taxon>
        <taxon>Kinetoplastea</taxon>
        <taxon>Metakinetoplastina</taxon>
        <taxon>Trypanosomatida</taxon>
        <taxon>Trypanosomatidae</taxon>
        <taxon>Trypanosoma</taxon>
        <taxon>Schizotrypanum</taxon>
    </lineage>
</organism>
<evidence type="ECO:0000256" key="6">
    <source>
        <dbReference type="ARBA" id="ARBA00022753"/>
    </source>
</evidence>
<evidence type="ECO:0000256" key="5">
    <source>
        <dbReference type="ARBA" id="ARBA00022490"/>
    </source>
</evidence>
<dbReference type="Gene3D" id="1.20.5.420">
    <property type="entry name" value="Immunoglobulin FC, subunit C"/>
    <property type="match status" value="1"/>
</dbReference>
<feature type="domain" description="Vta1/callose synthase N-terminal" evidence="11">
    <location>
        <begin position="57"/>
        <end position="199"/>
    </location>
</feature>
<dbReference type="GO" id="GO:0032511">
    <property type="term" value="P:late endosome to vacuole transport via multivesicular body sorting pathway"/>
    <property type="evidence" value="ECO:0007669"/>
    <property type="project" value="InterPro"/>
</dbReference>
<evidence type="ECO:0000256" key="9">
    <source>
        <dbReference type="SAM" id="MobiDB-lite"/>
    </source>
</evidence>
<evidence type="ECO:0000256" key="10">
    <source>
        <dbReference type="SAM" id="SignalP"/>
    </source>
</evidence>
<dbReference type="GO" id="GO:0005771">
    <property type="term" value="C:multivesicular body"/>
    <property type="evidence" value="ECO:0007669"/>
    <property type="project" value="TreeGrafter"/>
</dbReference>
<keyword evidence="4" id="KW-0813">Transport</keyword>
<gene>
    <name evidence="13" type="ORF">ECC02_006137</name>
</gene>
<proteinExistence type="inferred from homology"/>
<protein>
    <recommendedName>
        <fullName evidence="15">Vta1/callose synthase N-terminal domain-containing protein</fullName>
    </recommendedName>
</protein>
<dbReference type="VEuPathDB" id="TriTrypDB:ECC02_006137"/>
<feature type="chain" id="PRO_5029514092" description="Vta1/callose synthase N-terminal domain-containing protein" evidence="10">
    <location>
        <begin position="24"/>
        <end position="327"/>
    </location>
</feature>
<evidence type="ECO:0000256" key="3">
    <source>
        <dbReference type="ARBA" id="ARBA00007895"/>
    </source>
</evidence>
<keyword evidence="8" id="KW-0472">Membrane</keyword>
<accession>A0A7J6Y2B7</accession>
<dbReference type="AlphaFoldDB" id="A0A7J6Y2B7"/>
<comment type="subcellular location">
    <subcellularLocation>
        <location evidence="2">Cytoplasm</location>
    </subcellularLocation>
    <subcellularLocation>
        <location evidence="1">Endosome membrane</location>
        <topology evidence="1">Peripheral membrane protein</topology>
    </subcellularLocation>
</comment>
<comment type="similarity">
    <text evidence="3">Belongs to the VTA1 family.</text>
</comment>
<name>A0A7J6Y2B7_TRYCR</name>
<feature type="domain" description="Vta1 C-terminal" evidence="12">
    <location>
        <begin position="289"/>
        <end position="324"/>
    </location>
</feature>
<evidence type="ECO:0000256" key="4">
    <source>
        <dbReference type="ARBA" id="ARBA00022448"/>
    </source>
</evidence>
<dbReference type="PANTHER" id="PTHR46009:SF1">
    <property type="entry name" value="VACUOLAR PROTEIN SORTING-ASSOCIATED PROTEIN VTA1 HOMOLOG"/>
    <property type="match status" value="1"/>
</dbReference>
<evidence type="ECO:0000313" key="14">
    <source>
        <dbReference type="Proteomes" id="UP000583944"/>
    </source>
</evidence>
<evidence type="ECO:0000256" key="7">
    <source>
        <dbReference type="ARBA" id="ARBA00022927"/>
    </source>
</evidence>
<dbReference type="Pfam" id="PF18097">
    <property type="entry name" value="Vta1_C"/>
    <property type="match status" value="1"/>
</dbReference>
<dbReference type="EMBL" id="JABDHM010000045">
    <property type="protein sequence ID" value="KAF5220842.1"/>
    <property type="molecule type" value="Genomic_DNA"/>
</dbReference>
<dbReference type="PANTHER" id="PTHR46009">
    <property type="entry name" value="VACUOLAR PROTEIN SORTING-ASSOCIATED PROTEIN VTA1 HOMOLOG"/>
    <property type="match status" value="1"/>
</dbReference>
<evidence type="ECO:0000259" key="12">
    <source>
        <dbReference type="Pfam" id="PF18097"/>
    </source>
</evidence>
<keyword evidence="10" id="KW-0732">Signal</keyword>
<evidence type="ECO:0000256" key="8">
    <source>
        <dbReference type="ARBA" id="ARBA00023136"/>
    </source>
</evidence>
<dbReference type="VEuPathDB" id="TriTrypDB:BCY84_17207"/>
<feature type="compositionally biased region" description="Pro residues" evidence="9">
    <location>
        <begin position="249"/>
        <end position="271"/>
    </location>
</feature>
<evidence type="ECO:0000313" key="13">
    <source>
        <dbReference type="EMBL" id="KAF5220842.1"/>
    </source>
</evidence>
<keyword evidence="6" id="KW-0967">Endosome</keyword>
<feature type="region of interest" description="Disordered" evidence="9">
    <location>
        <begin position="201"/>
        <end position="281"/>
    </location>
</feature>
<keyword evidence="5" id="KW-0963">Cytoplasm</keyword>
<keyword evidence="7" id="KW-0653">Protein transport</keyword>
<comment type="caution">
    <text evidence="13">The sequence shown here is derived from an EMBL/GenBank/DDBJ whole genome shotgun (WGS) entry which is preliminary data.</text>
</comment>
<dbReference type="GO" id="GO:0010008">
    <property type="term" value="C:endosome membrane"/>
    <property type="evidence" value="ECO:0007669"/>
    <property type="project" value="UniProtKB-SubCell"/>
</dbReference>
<dbReference type="InterPro" id="IPR044538">
    <property type="entry name" value="Vta1-like"/>
</dbReference>
<sequence>MFISYEDPFLFFSFFLFLSICITHDFNHRKEEVYMTLHMTTSSSLTVNVPDHWVATLRPYLQRADEFDKVQPAISYFLRTHVAHLAMKQRKKDDPVGTQYLRQLLQVLEAEKQRLGQEVTEVDGRTVLTKTALTLFSKADDAERSGAPAEMGLVRLFFTASILLDATAQFSENGELDPIAAKRRDYARYIAVRMKKAIESGTPYESPNAPETSGGLDEMFSEDASDDKRTQEQQPGFPASMYHPMMTPEQPPPPPYQPPNPSPPPQPPAPAVPMMVPNASSVADGPSMDAMISAQKCAKQAVSALQFYDHATARKQLLTALKFLDGK</sequence>
<feature type="signal peptide" evidence="10">
    <location>
        <begin position="1"/>
        <end position="23"/>
    </location>
</feature>
<dbReference type="InterPro" id="IPR041212">
    <property type="entry name" value="Vta1_C"/>
</dbReference>
<dbReference type="InterPro" id="IPR023175">
    <property type="entry name" value="Vta1/CALS_N_sf"/>
</dbReference>
<dbReference type="Pfam" id="PF04652">
    <property type="entry name" value="Vta1"/>
    <property type="match status" value="1"/>
</dbReference>
<dbReference type="InterPro" id="IPR039431">
    <property type="entry name" value="Vta1/CALS_N"/>
</dbReference>
<dbReference type="GO" id="GO:0015031">
    <property type="term" value="P:protein transport"/>
    <property type="evidence" value="ECO:0007669"/>
    <property type="project" value="UniProtKB-KW"/>
</dbReference>
<evidence type="ECO:0000259" key="11">
    <source>
        <dbReference type="Pfam" id="PF04652"/>
    </source>
</evidence>